<dbReference type="PANTHER" id="PTHR33254">
    <property type="entry name" value="4-HYDROXY-4-METHYL-2-OXOGLUTARATE ALDOLASE 3-RELATED"/>
    <property type="match status" value="1"/>
</dbReference>
<organism evidence="11 12">
    <name type="scientific">Hypericibacter terrae</name>
    <dbReference type="NCBI Taxonomy" id="2602015"/>
    <lineage>
        <taxon>Bacteria</taxon>
        <taxon>Pseudomonadati</taxon>
        <taxon>Pseudomonadota</taxon>
        <taxon>Alphaproteobacteria</taxon>
        <taxon>Rhodospirillales</taxon>
        <taxon>Dongiaceae</taxon>
        <taxon>Hypericibacter</taxon>
    </lineage>
</organism>
<dbReference type="Gene3D" id="3.50.30.40">
    <property type="entry name" value="Ribonuclease E inhibitor RraA/RraA-like"/>
    <property type="match status" value="1"/>
</dbReference>
<dbReference type="InterPro" id="IPR005493">
    <property type="entry name" value="RraA/RraA-like"/>
</dbReference>
<evidence type="ECO:0000256" key="1">
    <source>
        <dbReference type="ARBA" id="ARBA00001342"/>
    </source>
</evidence>
<evidence type="ECO:0000256" key="3">
    <source>
        <dbReference type="ARBA" id="ARBA00008621"/>
    </source>
</evidence>
<sequence>MEISLADLWDAYPDELLVCEAQFRGFGRRQSFAGPCMTVKAHEDHRALMSLAATPGQGRVMLVDAGGSLRVASMGDRIAAAAAANGWAGAVIHGAIRDTAGIDAIDFGVKALGTTARRGELAIGGLVGVPLSFAGLAVKPGDWVYADRDAVAASVRELRLPKA</sequence>
<dbReference type="EMBL" id="CP042906">
    <property type="protein sequence ID" value="QEX19686.1"/>
    <property type="molecule type" value="Genomic_DNA"/>
</dbReference>
<dbReference type="Proteomes" id="UP000326202">
    <property type="component" value="Chromosome"/>
</dbReference>
<name>A0A5J6MYF1_9PROT</name>
<dbReference type="KEGG" id="htq:FRZ44_50010"/>
<dbReference type="Pfam" id="PF03737">
    <property type="entry name" value="RraA-like"/>
    <property type="match status" value="1"/>
</dbReference>
<dbReference type="AlphaFoldDB" id="A0A5J6MYF1"/>
<evidence type="ECO:0000256" key="5">
    <source>
        <dbReference type="ARBA" id="ARBA00022723"/>
    </source>
</evidence>
<dbReference type="NCBIfam" id="TIGR01935">
    <property type="entry name" value="NOT-MenG"/>
    <property type="match status" value="1"/>
</dbReference>
<evidence type="ECO:0000256" key="2">
    <source>
        <dbReference type="ARBA" id="ARBA00001968"/>
    </source>
</evidence>
<comment type="cofactor">
    <cofactor evidence="2 10">
        <name>a divalent metal cation</name>
        <dbReference type="ChEBI" id="CHEBI:60240"/>
    </cofactor>
</comment>
<comment type="cofactor">
    <cofactor evidence="9">
        <name>Mg(2+)</name>
        <dbReference type="ChEBI" id="CHEBI:18420"/>
    </cofactor>
</comment>
<dbReference type="CDD" id="cd16841">
    <property type="entry name" value="RraA_family"/>
    <property type="match status" value="1"/>
</dbReference>
<dbReference type="GO" id="GO:0046872">
    <property type="term" value="F:metal ion binding"/>
    <property type="evidence" value="ECO:0007669"/>
    <property type="project" value="UniProtKB-KW"/>
</dbReference>
<evidence type="ECO:0000256" key="8">
    <source>
        <dbReference type="ARBA" id="ARBA00047973"/>
    </source>
</evidence>
<evidence type="ECO:0000256" key="7">
    <source>
        <dbReference type="ARBA" id="ARBA00025046"/>
    </source>
</evidence>
<dbReference type="GO" id="GO:0008428">
    <property type="term" value="F:ribonuclease inhibitor activity"/>
    <property type="evidence" value="ECO:0007669"/>
    <property type="project" value="InterPro"/>
</dbReference>
<keyword evidence="12" id="KW-1185">Reference proteome</keyword>
<evidence type="ECO:0000313" key="11">
    <source>
        <dbReference type="EMBL" id="QEX19686.1"/>
    </source>
</evidence>
<dbReference type="PANTHER" id="PTHR33254:SF4">
    <property type="entry name" value="4-HYDROXY-4-METHYL-2-OXOGLUTARATE ALDOLASE 3-RELATED"/>
    <property type="match status" value="1"/>
</dbReference>
<evidence type="ECO:0000256" key="9">
    <source>
        <dbReference type="PIRSR" id="PIRSR605493-1"/>
    </source>
</evidence>
<protein>
    <recommendedName>
        <fullName evidence="10">4-hydroxy-4-methyl-2-oxoglutarate aldolase</fullName>
        <shortName evidence="10">HMG aldolase</shortName>
        <ecNumber evidence="10">4.1.1.112</ecNumber>
        <ecNumber evidence="10">4.1.3.17</ecNumber>
    </recommendedName>
    <alternativeName>
        <fullName evidence="10">Oxaloacetate decarboxylase</fullName>
    </alternativeName>
</protein>
<proteinExistence type="inferred from homology"/>
<feature type="binding site" evidence="9">
    <location>
        <position position="98"/>
    </location>
    <ligand>
        <name>Mg(2+)</name>
        <dbReference type="ChEBI" id="CHEBI:18420"/>
    </ligand>
</feature>
<evidence type="ECO:0000256" key="10">
    <source>
        <dbReference type="RuleBase" id="RU004338"/>
    </source>
</evidence>
<feature type="binding site" evidence="9">
    <location>
        <position position="97"/>
    </location>
    <ligand>
        <name>substrate</name>
    </ligand>
</feature>
<comment type="subunit">
    <text evidence="4 10">Homotrimer.</text>
</comment>
<dbReference type="GO" id="GO:0008948">
    <property type="term" value="F:oxaloacetate decarboxylase activity"/>
    <property type="evidence" value="ECO:0007669"/>
    <property type="project" value="UniProtKB-EC"/>
</dbReference>
<keyword evidence="6 10" id="KW-0456">Lyase</keyword>
<keyword evidence="9" id="KW-0460">Magnesium</keyword>
<keyword evidence="5 9" id="KW-0479">Metal-binding</keyword>
<evidence type="ECO:0000256" key="6">
    <source>
        <dbReference type="ARBA" id="ARBA00023239"/>
    </source>
</evidence>
<accession>A0A5J6MYF1</accession>
<dbReference type="InterPro" id="IPR010203">
    <property type="entry name" value="RraA"/>
</dbReference>
<dbReference type="GO" id="GO:0051252">
    <property type="term" value="P:regulation of RNA metabolic process"/>
    <property type="evidence" value="ECO:0007669"/>
    <property type="project" value="InterPro"/>
</dbReference>
<comment type="function">
    <text evidence="7 10">Catalyzes the aldol cleavage of 4-hydroxy-4-methyl-2-oxoglutarate (HMG) into 2 molecules of pyruvate. Also contains a secondary oxaloacetate (OAA) decarboxylase activity due to the common pyruvate enolate transition state formed following C-C bond cleavage in the retro-aldol and decarboxylation reactions.</text>
</comment>
<feature type="binding site" evidence="9">
    <location>
        <begin position="75"/>
        <end position="78"/>
    </location>
    <ligand>
        <name>substrate</name>
    </ligand>
</feature>
<reference evidence="11 12" key="1">
    <citation type="submission" date="2019-08" db="EMBL/GenBank/DDBJ databases">
        <title>Hyperibacter terrae gen. nov., sp. nov. and Hyperibacter viscosus sp. nov., two new members in the family Rhodospirillaceae isolated from the rhizosphere of Hypericum perforatum.</title>
        <authorList>
            <person name="Noviana Z."/>
        </authorList>
    </citation>
    <scope>NUCLEOTIDE SEQUENCE [LARGE SCALE GENOMIC DNA]</scope>
    <source>
        <strain evidence="11 12">R5913</strain>
    </source>
</reference>
<evidence type="ECO:0000256" key="4">
    <source>
        <dbReference type="ARBA" id="ARBA00011233"/>
    </source>
</evidence>
<dbReference type="EC" id="4.1.1.112" evidence="10"/>
<dbReference type="SUPFAM" id="SSF89562">
    <property type="entry name" value="RraA-like"/>
    <property type="match status" value="1"/>
</dbReference>
<dbReference type="EC" id="4.1.3.17" evidence="10"/>
<dbReference type="GO" id="GO:0047443">
    <property type="term" value="F:4-hydroxy-4-methyl-2-oxoglutarate aldolase activity"/>
    <property type="evidence" value="ECO:0007669"/>
    <property type="project" value="UniProtKB-EC"/>
</dbReference>
<dbReference type="NCBIfam" id="NF006875">
    <property type="entry name" value="PRK09372.1"/>
    <property type="match status" value="1"/>
</dbReference>
<dbReference type="InterPro" id="IPR036704">
    <property type="entry name" value="RraA/RraA-like_sf"/>
</dbReference>
<gene>
    <name evidence="11" type="ORF">FRZ44_50010</name>
</gene>
<evidence type="ECO:0000313" key="12">
    <source>
        <dbReference type="Proteomes" id="UP000326202"/>
    </source>
</evidence>
<comment type="similarity">
    <text evidence="3 10">Belongs to the class II aldolase/RraA-like family.</text>
</comment>
<dbReference type="OrthoDB" id="9812532at2"/>
<comment type="catalytic activity">
    <reaction evidence="1 10">
        <text>4-hydroxy-4-methyl-2-oxoglutarate = 2 pyruvate</text>
        <dbReference type="Rhea" id="RHEA:22748"/>
        <dbReference type="ChEBI" id="CHEBI:15361"/>
        <dbReference type="ChEBI" id="CHEBI:58276"/>
        <dbReference type="EC" id="4.1.3.17"/>
    </reaction>
</comment>
<comment type="catalytic activity">
    <reaction evidence="8 10">
        <text>oxaloacetate + H(+) = pyruvate + CO2</text>
        <dbReference type="Rhea" id="RHEA:15641"/>
        <dbReference type="ChEBI" id="CHEBI:15361"/>
        <dbReference type="ChEBI" id="CHEBI:15378"/>
        <dbReference type="ChEBI" id="CHEBI:16452"/>
        <dbReference type="ChEBI" id="CHEBI:16526"/>
        <dbReference type="EC" id="4.1.1.112"/>
    </reaction>
</comment>
<dbReference type="RefSeq" id="WP_151179730.1">
    <property type="nucleotide sequence ID" value="NZ_CP042906.1"/>
</dbReference>